<dbReference type="InterPro" id="IPR000182">
    <property type="entry name" value="GNAT_dom"/>
</dbReference>
<dbReference type="KEGG" id="haei:MUN82_18800"/>
<dbReference type="InterPro" id="IPR016181">
    <property type="entry name" value="Acyl_CoA_acyltransferase"/>
</dbReference>
<dbReference type="CDD" id="cd04301">
    <property type="entry name" value="NAT_SF"/>
    <property type="match status" value="1"/>
</dbReference>
<dbReference type="Proteomes" id="UP000829925">
    <property type="component" value="Chromosome"/>
</dbReference>
<dbReference type="RefSeq" id="WP_245092879.1">
    <property type="nucleotide sequence ID" value="NZ_CP095053.1"/>
</dbReference>
<feature type="domain" description="N-acetyltransferase" evidence="3">
    <location>
        <begin position="1"/>
        <end position="149"/>
    </location>
</feature>
<accession>A0A8T9SW90</accession>
<proteinExistence type="predicted"/>
<dbReference type="PROSITE" id="PS51186">
    <property type="entry name" value="GNAT"/>
    <property type="match status" value="1"/>
</dbReference>
<dbReference type="GO" id="GO:0016747">
    <property type="term" value="F:acyltransferase activity, transferring groups other than amino-acyl groups"/>
    <property type="evidence" value="ECO:0007669"/>
    <property type="project" value="InterPro"/>
</dbReference>
<dbReference type="InterPro" id="IPR050832">
    <property type="entry name" value="Bact_Acetyltransf"/>
</dbReference>
<evidence type="ECO:0000313" key="5">
    <source>
        <dbReference type="Proteomes" id="UP000829925"/>
    </source>
</evidence>
<protein>
    <submittedName>
        <fullName evidence="4">GNAT family N-acetyltransferase</fullName>
    </submittedName>
</protein>
<dbReference type="AlphaFoldDB" id="A0A8T9SW90"/>
<dbReference type="Pfam" id="PF00583">
    <property type="entry name" value="Acetyltransf_1"/>
    <property type="match status" value="1"/>
</dbReference>
<evidence type="ECO:0000313" key="4">
    <source>
        <dbReference type="EMBL" id="UOR04973.1"/>
    </source>
</evidence>
<organism evidence="4 5">
    <name type="scientific">Hymenobacter aerilatus</name>
    <dbReference type="NCBI Taxonomy" id="2932251"/>
    <lineage>
        <taxon>Bacteria</taxon>
        <taxon>Pseudomonadati</taxon>
        <taxon>Bacteroidota</taxon>
        <taxon>Cytophagia</taxon>
        <taxon>Cytophagales</taxon>
        <taxon>Hymenobacteraceae</taxon>
        <taxon>Hymenobacter</taxon>
    </lineage>
</organism>
<evidence type="ECO:0000256" key="2">
    <source>
        <dbReference type="ARBA" id="ARBA00023315"/>
    </source>
</evidence>
<sequence length="149" mass="16711">MLHLVRTTSDHPDFRALVQLLDHDLAVRDGADHAFYAQFNKIDAIRHAVVAYLHDEPVGCGAFKPYAEKQVEIKRMYVQPAHRGQGVASAVLAALETWATELGYYGCVLETGLKQPEAIRLYEKSGYQRTPNYGQYIGIENSVCMEKAL</sequence>
<dbReference type="Gene3D" id="3.40.630.30">
    <property type="match status" value="1"/>
</dbReference>
<dbReference type="SUPFAM" id="SSF55729">
    <property type="entry name" value="Acyl-CoA N-acyltransferases (Nat)"/>
    <property type="match status" value="1"/>
</dbReference>
<gene>
    <name evidence="4" type="ORF">MUN82_18800</name>
</gene>
<dbReference type="EMBL" id="CP095053">
    <property type="protein sequence ID" value="UOR04973.1"/>
    <property type="molecule type" value="Genomic_DNA"/>
</dbReference>
<dbReference type="PANTHER" id="PTHR43877:SF2">
    <property type="entry name" value="AMINOALKYLPHOSPHONATE N-ACETYLTRANSFERASE-RELATED"/>
    <property type="match status" value="1"/>
</dbReference>
<reference evidence="4 5" key="1">
    <citation type="submission" date="2022-04" db="EMBL/GenBank/DDBJ databases">
        <title>Hymenobacter sp. isolated from the air.</title>
        <authorList>
            <person name="Won M."/>
            <person name="Lee C.-M."/>
            <person name="Woen H.-Y."/>
            <person name="Kwon S.-W."/>
        </authorList>
    </citation>
    <scope>NUCLEOTIDE SEQUENCE [LARGE SCALE GENOMIC DNA]</scope>
    <source>
        <strain evidence="5">5413 J-13</strain>
    </source>
</reference>
<keyword evidence="1" id="KW-0808">Transferase</keyword>
<evidence type="ECO:0000259" key="3">
    <source>
        <dbReference type="PROSITE" id="PS51186"/>
    </source>
</evidence>
<name>A0A8T9SW90_9BACT</name>
<keyword evidence="2" id="KW-0012">Acyltransferase</keyword>
<keyword evidence="5" id="KW-1185">Reference proteome</keyword>
<dbReference type="PANTHER" id="PTHR43877">
    <property type="entry name" value="AMINOALKYLPHOSPHONATE N-ACETYLTRANSFERASE-RELATED-RELATED"/>
    <property type="match status" value="1"/>
</dbReference>
<evidence type="ECO:0000256" key="1">
    <source>
        <dbReference type="ARBA" id="ARBA00022679"/>
    </source>
</evidence>